<evidence type="ECO:0000256" key="3">
    <source>
        <dbReference type="SAM" id="Phobius"/>
    </source>
</evidence>
<organism evidence="5 6">
    <name type="scientific">Candidatus Spechtbacteria bacterium RIFCSPLOWO2_01_FULL_43_12</name>
    <dbReference type="NCBI Taxonomy" id="1802162"/>
    <lineage>
        <taxon>Bacteria</taxon>
        <taxon>Candidatus Spechtiibacteriota</taxon>
    </lineage>
</organism>
<dbReference type="PANTHER" id="PTHR38439:SF3">
    <property type="entry name" value="COPPER-RESISTANT CUPROPROTEIN COPI"/>
    <property type="match status" value="1"/>
</dbReference>
<accession>A0A1G2HEE2</accession>
<dbReference type="InterPro" id="IPR008972">
    <property type="entry name" value="Cupredoxin"/>
</dbReference>
<dbReference type="InterPro" id="IPR050845">
    <property type="entry name" value="Cu-binding_ET"/>
</dbReference>
<evidence type="ECO:0000313" key="6">
    <source>
        <dbReference type="Proteomes" id="UP000178835"/>
    </source>
</evidence>
<sequence length="151" mass="15931">MNKNLLIALTAINLVAVIAIISVVVWVALPGTSPIEEAVDEITNEPASEESTQEPSGRVIQVSGDEYSFSPNTINVTAGEAVVIEFTNSGNMQHDFVVDVAEGITLRTPVIGPGETTSLHVDIPSGVDSFAFYCSVAGHRELGMEGGFVIE</sequence>
<reference evidence="5 6" key="1">
    <citation type="journal article" date="2016" name="Nat. Commun.">
        <title>Thousands of microbial genomes shed light on interconnected biogeochemical processes in an aquifer system.</title>
        <authorList>
            <person name="Anantharaman K."/>
            <person name="Brown C.T."/>
            <person name="Hug L.A."/>
            <person name="Sharon I."/>
            <person name="Castelle C.J."/>
            <person name="Probst A.J."/>
            <person name="Thomas B.C."/>
            <person name="Singh A."/>
            <person name="Wilkins M.J."/>
            <person name="Karaoz U."/>
            <person name="Brodie E.L."/>
            <person name="Williams K.H."/>
            <person name="Hubbard S.S."/>
            <person name="Banfield J.F."/>
        </authorList>
    </citation>
    <scope>NUCLEOTIDE SEQUENCE [LARGE SCALE GENOMIC DNA]</scope>
</reference>
<comment type="caution">
    <text evidence="5">The sequence shown here is derived from an EMBL/GenBank/DDBJ whole genome shotgun (WGS) entry which is preliminary data.</text>
</comment>
<name>A0A1G2HEE2_9BACT</name>
<feature type="domain" description="EfeO-type cupredoxin-like" evidence="4">
    <location>
        <begin position="51"/>
        <end position="122"/>
    </location>
</feature>
<gene>
    <name evidence="5" type="ORF">A2919_02045</name>
</gene>
<proteinExistence type="predicted"/>
<dbReference type="CDD" id="cd00920">
    <property type="entry name" value="Cupredoxin"/>
    <property type="match status" value="1"/>
</dbReference>
<dbReference type="InterPro" id="IPR028096">
    <property type="entry name" value="EfeO_Cupredoxin"/>
</dbReference>
<protein>
    <recommendedName>
        <fullName evidence="4">EfeO-type cupredoxin-like domain-containing protein</fullName>
    </recommendedName>
</protein>
<keyword evidence="3" id="KW-1133">Transmembrane helix</keyword>
<keyword evidence="1" id="KW-0479">Metal-binding</keyword>
<evidence type="ECO:0000256" key="2">
    <source>
        <dbReference type="ARBA" id="ARBA00023008"/>
    </source>
</evidence>
<dbReference type="Proteomes" id="UP000178835">
    <property type="component" value="Unassembled WGS sequence"/>
</dbReference>
<dbReference type="SUPFAM" id="SSF49503">
    <property type="entry name" value="Cupredoxins"/>
    <property type="match status" value="1"/>
</dbReference>
<keyword evidence="2" id="KW-0186">Copper</keyword>
<dbReference type="PANTHER" id="PTHR38439">
    <property type="entry name" value="AURACYANIN-B"/>
    <property type="match status" value="1"/>
</dbReference>
<feature type="transmembrane region" description="Helical" evidence="3">
    <location>
        <begin position="6"/>
        <end position="29"/>
    </location>
</feature>
<evidence type="ECO:0000259" key="4">
    <source>
        <dbReference type="Pfam" id="PF13473"/>
    </source>
</evidence>
<keyword evidence="3" id="KW-0812">Transmembrane</keyword>
<dbReference type="Pfam" id="PF13473">
    <property type="entry name" value="Cupredoxin_1"/>
    <property type="match status" value="1"/>
</dbReference>
<evidence type="ECO:0000256" key="1">
    <source>
        <dbReference type="ARBA" id="ARBA00022723"/>
    </source>
</evidence>
<dbReference type="EMBL" id="MHOH01000016">
    <property type="protein sequence ID" value="OGZ60660.1"/>
    <property type="molecule type" value="Genomic_DNA"/>
</dbReference>
<dbReference type="AlphaFoldDB" id="A0A1G2HEE2"/>
<dbReference type="GO" id="GO:0046872">
    <property type="term" value="F:metal ion binding"/>
    <property type="evidence" value="ECO:0007669"/>
    <property type="project" value="UniProtKB-KW"/>
</dbReference>
<dbReference type="Gene3D" id="2.60.40.420">
    <property type="entry name" value="Cupredoxins - blue copper proteins"/>
    <property type="match status" value="2"/>
</dbReference>
<keyword evidence="3" id="KW-0472">Membrane</keyword>
<evidence type="ECO:0000313" key="5">
    <source>
        <dbReference type="EMBL" id="OGZ60660.1"/>
    </source>
</evidence>